<dbReference type="GO" id="GO:0006351">
    <property type="term" value="P:DNA-templated transcription"/>
    <property type="evidence" value="ECO:0007669"/>
    <property type="project" value="InterPro"/>
</dbReference>
<keyword evidence="4" id="KW-0539">Nucleus</keyword>
<dbReference type="EMBL" id="KK784909">
    <property type="protein sequence ID" value="KDO63976.1"/>
    <property type="molecule type" value="Genomic_DNA"/>
</dbReference>
<keyword evidence="3" id="KW-0862">Zinc</keyword>
<feature type="domain" description="TFIIS central" evidence="5">
    <location>
        <begin position="23"/>
        <end position="148"/>
    </location>
</feature>
<dbReference type="GO" id="GO:0008270">
    <property type="term" value="F:zinc ion binding"/>
    <property type="evidence" value="ECO:0007669"/>
    <property type="project" value="UniProtKB-KW"/>
</dbReference>
<accession>A0A067FL87</accession>
<dbReference type="STRING" id="2711.A0A067FL87"/>
<evidence type="ECO:0000313" key="7">
    <source>
        <dbReference type="Proteomes" id="UP000027120"/>
    </source>
</evidence>
<name>A0A067FL87_CITSI</name>
<dbReference type="SMR" id="A0A067FL87"/>
<dbReference type="PROSITE" id="PS51321">
    <property type="entry name" value="TFIIS_CENTRAL"/>
    <property type="match status" value="1"/>
</dbReference>
<dbReference type="AlphaFoldDB" id="A0A067FL87"/>
<dbReference type="InterPro" id="IPR036575">
    <property type="entry name" value="TFIIS_cen_dom_sf"/>
</dbReference>
<evidence type="ECO:0000256" key="2">
    <source>
        <dbReference type="ARBA" id="ARBA00022771"/>
    </source>
</evidence>
<proteinExistence type="predicted"/>
<evidence type="ECO:0000256" key="3">
    <source>
        <dbReference type="ARBA" id="ARBA00022833"/>
    </source>
</evidence>
<dbReference type="Proteomes" id="UP000027120">
    <property type="component" value="Unassembled WGS sequence"/>
</dbReference>
<dbReference type="Pfam" id="PF07500">
    <property type="entry name" value="TFIIS_M"/>
    <property type="match status" value="1"/>
</dbReference>
<dbReference type="PANTHER" id="PTHR11477:SF0">
    <property type="entry name" value="IP08861P-RELATED"/>
    <property type="match status" value="1"/>
</dbReference>
<dbReference type="GO" id="GO:0006357">
    <property type="term" value="P:regulation of transcription by RNA polymerase II"/>
    <property type="evidence" value="ECO:0000318"/>
    <property type="project" value="GO_Central"/>
</dbReference>
<evidence type="ECO:0000256" key="1">
    <source>
        <dbReference type="ARBA" id="ARBA00022723"/>
    </source>
</evidence>
<feature type="non-terminal residue" evidence="6">
    <location>
        <position position="1"/>
    </location>
</feature>
<protein>
    <recommendedName>
        <fullName evidence="5">TFIIS central domain-containing protein</fullName>
    </recommendedName>
</protein>
<dbReference type="SUPFAM" id="SSF46942">
    <property type="entry name" value="Elongation factor TFIIS domain 2"/>
    <property type="match status" value="1"/>
</dbReference>
<evidence type="ECO:0000259" key="5">
    <source>
        <dbReference type="PROSITE" id="PS51321"/>
    </source>
</evidence>
<organism evidence="6 7">
    <name type="scientific">Citrus sinensis</name>
    <name type="common">Sweet orange</name>
    <name type="synonym">Citrus aurantium var. sinensis</name>
    <dbReference type="NCBI Taxonomy" id="2711"/>
    <lineage>
        <taxon>Eukaryota</taxon>
        <taxon>Viridiplantae</taxon>
        <taxon>Streptophyta</taxon>
        <taxon>Embryophyta</taxon>
        <taxon>Tracheophyta</taxon>
        <taxon>Spermatophyta</taxon>
        <taxon>Magnoliopsida</taxon>
        <taxon>eudicotyledons</taxon>
        <taxon>Gunneridae</taxon>
        <taxon>Pentapetalae</taxon>
        <taxon>rosids</taxon>
        <taxon>malvids</taxon>
        <taxon>Sapindales</taxon>
        <taxon>Rutaceae</taxon>
        <taxon>Aurantioideae</taxon>
        <taxon>Citrus</taxon>
    </lineage>
</organism>
<evidence type="ECO:0000313" key="6">
    <source>
        <dbReference type="EMBL" id="KDO63976.1"/>
    </source>
</evidence>
<dbReference type="SMART" id="SM00510">
    <property type="entry name" value="TFS2M"/>
    <property type="match status" value="1"/>
</dbReference>
<sequence length="198" mass="22916">YIHVIFSTNVPKASKVVKCNDCIREIVRKNLYGALSKVSIEAAHDKNVIDQVKACNPIQVAISMESAMYEKWGRSSETYKFKYRRLLFNFNDPKNHEFRKKVLLGDVKPETIVNMTAKEMASDKMQLWYENSRKGRAETNGRIFSGLVSPKNIVYGICKCSRCGHKRMSFIPLRRHITCLNCYQYWASTNPEIRVLPI</sequence>
<dbReference type="PANTHER" id="PTHR11477">
    <property type="entry name" value="TRANSCRIPTION FACTOR S-II ZINC FINGER DOMAIN-CONTAINING PROTEIN"/>
    <property type="match status" value="1"/>
</dbReference>
<reference evidence="6 7" key="1">
    <citation type="submission" date="2014-04" db="EMBL/GenBank/DDBJ databases">
        <authorList>
            <consortium name="International Citrus Genome Consortium"/>
            <person name="Gmitter F."/>
            <person name="Chen C."/>
            <person name="Farmerie W."/>
            <person name="Harkins T."/>
            <person name="Desany B."/>
            <person name="Mohiuddin M."/>
            <person name="Kodira C."/>
            <person name="Borodovsky M."/>
            <person name="Lomsadze A."/>
            <person name="Burns P."/>
            <person name="Jenkins J."/>
            <person name="Prochnik S."/>
            <person name="Shu S."/>
            <person name="Chapman J."/>
            <person name="Pitluck S."/>
            <person name="Schmutz J."/>
            <person name="Rokhsar D."/>
        </authorList>
    </citation>
    <scope>NUCLEOTIDE SEQUENCE</scope>
</reference>
<gene>
    <name evidence="6" type="ORF">CISIN_1g036389mg</name>
</gene>
<keyword evidence="2" id="KW-0863">Zinc-finger</keyword>
<dbReference type="Gene3D" id="1.10.472.30">
    <property type="entry name" value="Transcription elongation factor S-II, central domain"/>
    <property type="match status" value="1"/>
</dbReference>
<dbReference type="InterPro" id="IPR003618">
    <property type="entry name" value="TFIIS_cen_dom"/>
</dbReference>
<keyword evidence="7" id="KW-1185">Reference proteome</keyword>
<dbReference type="GO" id="GO:0005634">
    <property type="term" value="C:nucleus"/>
    <property type="evidence" value="ECO:0000318"/>
    <property type="project" value="GO_Central"/>
</dbReference>
<evidence type="ECO:0000256" key="4">
    <source>
        <dbReference type="ARBA" id="ARBA00023242"/>
    </source>
</evidence>
<keyword evidence="1" id="KW-0479">Metal-binding</keyword>